<dbReference type="GO" id="GO:0003676">
    <property type="term" value="F:nucleic acid binding"/>
    <property type="evidence" value="ECO:0007669"/>
    <property type="project" value="InterPro"/>
</dbReference>
<dbReference type="Gene3D" id="3.30.420.10">
    <property type="entry name" value="Ribonuclease H-like superfamily/Ribonuclease H"/>
    <property type="match status" value="1"/>
</dbReference>
<dbReference type="EMBL" id="JAUJYN010000013">
    <property type="protein sequence ID" value="KAK1258721.1"/>
    <property type="molecule type" value="Genomic_DNA"/>
</dbReference>
<dbReference type="GO" id="GO:0005737">
    <property type="term" value="C:cytoplasm"/>
    <property type="evidence" value="ECO:0007669"/>
    <property type="project" value="TreeGrafter"/>
</dbReference>
<accession>A0AAV9A3H9</accession>
<evidence type="ECO:0000256" key="2">
    <source>
        <dbReference type="ARBA" id="ARBA00022801"/>
    </source>
</evidence>
<protein>
    <recommendedName>
        <fullName evidence="5">3'-5' exonuclease domain-containing protein</fullName>
    </recommendedName>
</protein>
<evidence type="ECO:0000313" key="4">
    <source>
        <dbReference type="Proteomes" id="UP001179952"/>
    </source>
</evidence>
<comment type="caution">
    <text evidence="3">The sequence shown here is derived from an EMBL/GenBank/DDBJ whole genome shotgun (WGS) entry which is preliminary data.</text>
</comment>
<dbReference type="InterPro" id="IPR051132">
    <property type="entry name" value="3-5_Exonuclease_domain"/>
</dbReference>
<evidence type="ECO:0008006" key="5">
    <source>
        <dbReference type="Google" id="ProtNLM"/>
    </source>
</evidence>
<name>A0AAV9A3H9_ACOGR</name>
<proteinExistence type="predicted"/>
<gene>
    <name evidence="3" type="ORF">QJS04_geneDACA019299</name>
</gene>
<dbReference type="AlphaFoldDB" id="A0AAV9A3H9"/>
<keyword evidence="4" id="KW-1185">Reference proteome</keyword>
<dbReference type="InterPro" id="IPR036397">
    <property type="entry name" value="RNaseH_sf"/>
</dbReference>
<keyword evidence="1" id="KW-0540">Nuclease</keyword>
<organism evidence="3 4">
    <name type="scientific">Acorus gramineus</name>
    <name type="common">Dwarf sweet flag</name>
    <dbReference type="NCBI Taxonomy" id="55184"/>
    <lineage>
        <taxon>Eukaryota</taxon>
        <taxon>Viridiplantae</taxon>
        <taxon>Streptophyta</taxon>
        <taxon>Embryophyta</taxon>
        <taxon>Tracheophyta</taxon>
        <taxon>Spermatophyta</taxon>
        <taxon>Magnoliopsida</taxon>
        <taxon>Liliopsida</taxon>
        <taxon>Acoraceae</taxon>
        <taxon>Acorus</taxon>
    </lineage>
</organism>
<dbReference type="CDD" id="cd06141">
    <property type="entry name" value="WRN_exo"/>
    <property type="match status" value="1"/>
</dbReference>
<reference evidence="3" key="1">
    <citation type="journal article" date="2023" name="Nat. Commun.">
        <title>Diploid and tetraploid genomes of Acorus and the evolution of monocots.</title>
        <authorList>
            <person name="Ma L."/>
            <person name="Liu K.W."/>
            <person name="Li Z."/>
            <person name="Hsiao Y.Y."/>
            <person name="Qi Y."/>
            <person name="Fu T."/>
            <person name="Tang G.D."/>
            <person name="Zhang D."/>
            <person name="Sun W.H."/>
            <person name="Liu D.K."/>
            <person name="Li Y."/>
            <person name="Chen G.Z."/>
            <person name="Liu X.D."/>
            <person name="Liao X.Y."/>
            <person name="Jiang Y.T."/>
            <person name="Yu X."/>
            <person name="Hao Y."/>
            <person name="Huang J."/>
            <person name="Zhao X.W."/>
            <person name="Ke S."/>
            <person name="Chen Y.Y."/>
            <person name="Wu W.L."/>
            <person name="Hsu J.L."/>
            <person name="Lin Y.F."/>
            <person name="Huang M.D."/>
            <person name="Li C.Y."/>
            <person name="Huang L."/>
            <person name="Wang Z.W."/>
            <person name="Zhao X."/>
            <person name="Zhong W.Y."/>
            <person name="Peng D.H."/>
            <person name="Ahmad S."/>
            <person name="Lan S."/>
            <person name="Zhang J.S."/>
            <person name="Tsai W.C."/>
            <person name="Van de Peer Y."/>
            <person name="Liu Z.J."/>
        </authorList>
    </citation>
    <scope>NUCLEOTIDE SEQUENCE</scope>
    <source>
        <strain evidence="3">SCP</strain>
    </source>
</reference>
<dbReference type="PANTHER" id="PTHR13620">
    <property type="entry name" value="3-5 EXONUCLEASE"/>
    <property type="match status" value="1"/>
</dbReference>
<evidence type="ECO:0000256" key="1">
    <source>
        <dbReference type="ARBA" id="ARBA00022722"/>
    </source>
</evidence>
<dbReference type="InterPro" id="IPR012337">
    <property type="entry name" value="RNaseH-like_sf"/>
</dbReference>
<dbReference type="SUPFAM" id="SSF53098">
    <property type="entry name" value="Ribonuclease H-like"/>
    <property type="match status" value="1"/>
</dbReference>
<dbReference type="GO" id="GO:0008408">
    <property type="term" value="F:3'-5' exonuclease activity"/>
    <property type="evidence" value="ECO:0007669"/>
    <property type="project" value="TreeGrafter"/>
</dbReference>
<keyword evidence="2" id="KW-0378">Hydrolase</keyword>
<dbReference type="PANTHER" id="PTHR13620:SF105">
    <property type="entry name" value="OS01G0737700 PROTEIN"/>
    <property type="match status" value="1"/>
</dbReference>
<dbReference type="GO" id="GO:0005634">
    <property type="term" value="C:nucleus"/>
    <property type="evidence" value="ECO:0007669"/>
    <property type="project" value="TreeGrafter"/>
</dbReference>
<evidence type="ECO:0000313" key="3">
    <source>
        <dbReference type="EMBL" id="KAK1258721.1"/>
    </source>
</evidence>
<dbReference type="Proteomes" id="UP001179952">
    <property type="component" value="Unassembled WGS sequence"/>
</dbReference>
<sequence>MNHPPISVEQYSETEFTVRFFGLAHIATVVTSSAAYATLWVNDFLSTYDDDDDDDPSRFLVGLDVKYWRPANNGVAVLQLCVDRRCLVFQILRCGAIPDALSNFLSDERFTFIGVKIHEDVRRLTLDYDDVWVGNVMDLRTLLVVVERERVAARRAELWLARAILLWRARNQSCVQMENWEEDHLSFEQIMCACMDAFIPFEMARRLLG</sequence>
<reference evidence="3" key="2">
    <citation type="submission" date="2023-06" db="EMBL/GenBank/DDBJ databases">
        <authorList>
            <person name="Ma L."/>
            <person name="Liu K.-W."/>
            <person name="Li Z."/>
            <person name="Hsiao Y.-Y."/>
            <person name="Qi Y."/>
            <person name="Fu T."/>
            <person name="Tang G."/>
            <person name="Zhang D."/>
            <person name="Sun W.-H."/>
            <person name="Liu D.-K."/>
            <person name="Li Y."/>
            <person name="Chen G.-Z."/>
            <person name="Liu X.-D."/>
            <person name="Liao X.-Y."/>
            <person name="Jiang Y.-T."/>
            <person name="Yu X."/>
            <person name="Hao Y."/>
            <person name="Huang J."/>
            <person name="Zhao X.-W."/>
            <person name="Ke S."/>
            <person name="Chen Y.-Y."/>
            <person name="Wu W.-L."/>
            <person name="Hsu J.-L."/>
            <person name="Lin Y.-F."/>
            <person name="Huang M.-D."/>
            <person name="Li C.-Y."/>
            <person name="Huang L."/>
            <person name="Wang Z.-W."/>
            <person name="Zhao X."/>
            <person name="Zhong W.-Y."/>
            <person name="Peng D.-H."/>
            <person name="Ahmad S."/>
            <person name="Lan S."/>
            <person name="Zhang J.-S."/>
            <person name="Tsai W.-C."/>
            <person name="Van De Peer Y."/>
            <person name="Liu Z.-J."/>
        </authorList>
    </citation>
    <scope>NUCLEOTIDE SEQUENCE</scope>
    <source>
        <strain evidence="3">SCP</strain>
        <tissue evidence="3">Leaves</tissue>
    </source>
</reference>